<protein>
    <submittedName>
        <fullName evidence="1">Uncharacterized protein</fullName>
    </submittedName>
</protein>
<evidence type="ECO:0000313" key="1">
    <source>
        <dbReference type="EMBL" id="GIY98198.1"/>
    </source>
</evidence>
<reference evidence="1 2" key="1">
    <citation type="submission" date="2021-06" db="EMBL/GenBank/DDBJ databases">
        <title>Caerostris extrusa draft genome.</title>
        <authorList>
            <person name="Kono N."/>
            <person name="Arakawa K."/>
        </authorList>
    </citation>
    <scope>NUCLEOTIDE SEQUENCE [LARGE SCALE GENOMIC DNA]</scope>
</reference>
<proteinExistence type="predicted"/>
<comment type="caution">
    <text evidence="1">The sequence shown here is derived from an EMBL/GenBank/DDBJ whole genome shotgun (WGS) entry which is preliminary data.</text>
</comment>
<organism evidence="1 2">
    <name type="scientific">Caerostris extrusa</name>
    <name type="common">Bark spider</name>
    <name type="synonym">Caerostris bankana</name>
    <dbReference type="NCBI Taxonomy" id="172846"/>
    <lineage>
        <taxon>Eukaryota</taxon>
        <taxon>Metazoa</taxon>
        <taxon>Ecdysozoa</taxon>
        <taxon>Arthropoda</taxon>
        <taxon>Chelicerata</taxon>
        <taxon>Arachnida</taxon>
        <taxon>Araneae</taxon>
        <taxon>Araneomorphae</taxon>
        <taxon>Entelegynae</taxon>
        <taxon>Araneoidea</taxon>
        <taxon>Araneidae</taxon>
        <taxon>Caerostris</taxon>
    </lineage>
</organism>
<dbReference type="EMBL" id="BPLR01018268">
    <property type="protein sequence ID" value="GIY98198.1"/>
    <property type="molecule type" value="Genomic_DNA"/>
</dbReference>
<sequence length="82" mass="9422">MFPIEANSPCLSRTNGDGVPFKLPIPSAYLFETRRLWGVIFELETPLGKELSGKIFDYNNPYRDPQFEMDIQSFGRLEGTFD</sequence>
<evidence type="ECO:0000313" key="2">
    <source>
        <dbReference type="Proteomes" id="UP001054945"/>
    </source>
</evidence>
<dbReference type="Proteomes" id="UP001054945">
    <property type="component" value="Unassembled WGS sequence"/>
</dbReference>
<keyword evidence="2" id="KW-1185">Reference proteome</keyword>
<accession>A0AAV4XV41</accession>
<gene>
    <name evidence="1" type="ORF">CEXT_737461</name>
</gene>
<dbReference type="AlphaFoldDB" id="A0AAV4XV41"/>
<name>A0AAV4XV41_CAEEX</name>